<proteinExistence type="predicted"/>
<evidence type="ECO:0000313" key="6">
    <source>
        <dbReference type="Proteomes" id="UP000078387"/>
    </source>
</evidence>
<dbReference type="GO" id="GO:0008270">
    <property type="term" value="F:zinc ion binding"/>
    <property type="evidence" value="ECO:0007669"/>
    <property type="project" value="UniProtKB-KW"/>
</dbReference>
<dbReference type="VEuPathDB" id="AmoebaDB:KM1_004910"/>
<dbReference type="GO" id="GO:0003950">
    <property type="term" value="F:NAD+ poly-ADP-ribosyltransferase activity"/>
    <property type="evidence" value="ECO:0007669"/>
    <property type="project" value="InterPro"/>
</dbReference>
<dbReference type="Proteomes" id="UP000078387">
    <property type="component" value="Unassembled WGS sequence"/>
</dbReference>
<dbReference type="EMBL" id="BDEQ01000001">
    <property type="protein sequence ID" value="GAT92331.1"/>
    <property type="molecule type" value="Genomic_DNA"/>
</dbReference>
<keyword evidence="1" id="KW-0479">Metal-binding</keyword>
<evidence type="ECO:0000259" key="4">
    <source>
        <dbReference type="PROSITE" id="PS50908"/>
    </source>
</evidence>
<evidence type="ECO:0000313" key="5">
    <source>
        <dbReference type="EMBL" id="GAT92331.1"/>
    </source>
</evidence>
<dbReference type="VEuPathDB" id="AmoebaDB:EHI8A_083310"/>
<dbReference type="Gene3D" id="3.90.228.10">
    <property type="match status" value="1"/>
</dbReference>
<dbReference type="Pfam" id="PF00644">
    <property type="entry name" value="PARP"/>
    <property type="match status" value="1"/>
</dbReference>
<dbReference type="VEuPathDB" id="AmoebaDB:EHI_023200"/>
<dbReference type="PROSITE" id="PS00518">
    <property type="entry name" value="ZF_RING_1"/>
    <property type="match status" value="1"/>
</dbReference>
<comment type="caution">
    <text evidence="5">The sequence shown here is derived from an EMBL/GenBank/DDBJ whole genome shotgun (WGS) entry which is preliminary data.</text>
</comment>
<dbReference type="InterPro" id="IPR012317">
    <property type="entry name" value="Poly(ADP-ribose)pol_cat_dom"/>
</dbReference>
<dbReference type="PROSITE" id="PS50908">
    <property type="entry name" value="RWD"/>
    <property type="match status" value="1"/>
</dbReference>
<dbReference type="VEuPathDB" id="AmoebaDB:EHI5A_006220"/>
<evidence type="ECO:0000256" key="3">
    <source>
        <dbReference type="ARBA" id="ARBA00022833"/>
    </source>
</evidence>
<dbReference type="VEuPathDB" id="AmoebaDB:EHI7A_203810"/>
<dbReference type="AlphaFoldDB" id="A0A5K1V5D7"/>
<dbReference type="SUPFAM" id="SSF56399">
    <property type="entry name" value="ADP-ribosylation"/>
    <property type="match status" value="1"/>
</dbReference>
<protein>
    <recommendedName>
        <fullName evidence="4">RWD domain-containing protein</fullName>
    </recommendedName>
</protein>
<dbReference type="OMA" id="ICDECAT"/>
<name>A0A5K1V5D7_ENTHI</name>
<reference evidence="5 6" key="1">
    <citation type="submission" date="2016-05" db="EMBL/GenBank/DDBJ databases">
        <title>First whole genome sequencing of Entamoeba histolytica HM1:IMSS-clone-6.</title>
        <authorList>
            <person name="Mukherjee Avik.K."/>
            <person name="Izumyama S."/>
            <person name="Nakada-Tsukui K."/>
            <person name="Nozaki T."/>
        </authorList>
    </citation>
    <scope>NUCLEOTIDE SEQUENCE [LARGE SCALE GENOMIC DNA]</scope>
    <source>
        <strain evidence="5 6">HM1:IMSS clone 6</strain>
    </source>
</reference>
<evidence type="ECO:0000256" key="2">
    <source>
        <dbReference type="ARBA" id="ARBA00022771"/>
    </source>
</evidence>
<organism evidence="5 6">
    <name type="scientific">Entamoeba histolytica</name>
    <dbReference type="NCBI Taxonomy" id="5759"/>
    <lineage>
        <taxon>Eukaryota</taxon>
        <taxon>Amoebozoa</taxon>
        <taxon>Evosea</taxon>
        <taxon>Archamoebae</taxon>
        <taxon>Mastigamoebida</taxon>
        <taxon>Entamoebidae</taxon>
        <taxon>Entamoeba</taxon>
    </lineage>
</organism>
<keyword evidence="3" id="KW-0862">Zinc</keyword>
<evidence type="ECO:0000256" key="1">
    <source>
        <dbReference type="ARBA" id="ARBA00022723"/>
    </source>
</evidence>
<dbReference type="InterPro" id="IPR017907">
    <property type="entry name" value="Znf_RING_CS"/>
</dbReference>
<gene>
    <name evidence="5" type="ORF">CL6EHI_023200</name>
</gene>
<keyword evidence="2" id="KW-0863">Zinc-finger</keyword>
<dbReference type="InterPro" id="IPR006575">
    <property type="entry name" value="RWD_dom"/>
</dbReference>
<sequence>MKIEELKQEYEILNSAFPGIASIDETTQQLKMKIFVETPDGVILKLVEDEFIQYPYSVKKEITINKLPPIEVFINQNDSYNDYTMSCIWITEEQGNNIINRLNEIEEENDGVGFLYGWYLYLVDIVNDFDIKMIDIDKLEYIDNTHVFSFIGSPQHRQRAMIQFILDDMKIDFLSHTEAQCFHCKVTKSIDQFIVFSQCSHSLCKQCLCEQVKYSIEKKKRLCCERCNSEVMFYELQRVIDRETLEQYNLLLTLLCLEEEDDETVVCPSCHTVIEIGKENKETLERIFCQNCSTYFFTNKYEITKKQKEQIKKEKEVEEERCKSQSALKRNKQRNEFYFNTDHLIEEFIERITSYEFVKHICRYLNQSGLSQRDNVTISFNMNLFNPCKLIDLVKKNLTNKVIKALNTKGFLCWHGTSWNNAESIMRDGFDTKRRNTQKFGEGEYFASHASLSKMYGSALLLTYVIDSRQVSRFPFGYVVNNRLNDTFCLPIACFQFNQPEEFKFDSLIKEPKSKYCKYLYHGLGIPAKGYLIEKVLLMLSLLSGKDMHENCDIVKNTNFKYYSTWLYETTQGMAKLGESDSETLTLLFNDKQTTGIIPINLEVGHVSVDLKNMCIIIKNHPHKLIFKTDRLS</sequence>
<accession>A0A5K1V5D7</accession>
<feature type="domain" description="RWD" evidence="4">
    <location>
        <begin position="8"/>
        <end position="129"/>
    </location>
</feature>